<dbReference type="RefSeq" id="WP_339615347.1">
    <property type="nucleotide sequence ID" value="NZ_AP031500.1"/>
</dbReference>
<evidence type="ECO:0000256" key="4">
    <source>
        <dbReference type="ARBA" id="ARBA00023186"/>
    </source>
</evidence>
<organism evidence="6 7">
    <name type="scientific">Gilvimarinus japonicus</name>
    <dbReference type="NCBI Taxonomy" id="1796469"/>
    <lineage>
        <taxon>Bacteria</taxon>
        <taxon>Pseudomonadati</taxon>
        <taxon>Pseudomonadota</taxon>
        <taxon>Gammaproteobacteria</taxon>
        <taxon>Cellvibrionales</taxon>
        <taxon>Cellvibrionaceae</taxon>
        <taxon>Gilvimarinus</taxon>
    </lineage>
</organism>
<evidence type="ECO:0000313" key="7">
    <source>
        <dbReference type="Proteomes" id="UP001595548"/>
    </source>
</evidence>
<evidence type="ECO:0000313" key="6">
    <source>
        <dbReference type="EMBL" id="MFC3155138.1"/>
    </source>
</evidence>
<protein>
    <recommendedName>
        <fullName evidence="5">Flagellar protein FliT</fullName>
    </recommendedName>
</protein>
<name>A0ABV7HQV7_9GAMM</name>
<keyword evidence="7" id="KW-1185">Reference proteome</keyword>
<accession>A0ABV7HQV7</accession>
<dbReference type="InterPro" id="IPR008622">
    <property type="entry name" value="FliT"/>
</dbReference>
<keyword evidence="3" id="KW-1005">Bacterial flagellum biogenesis</keyword>
<keyword evidence="6" id="KW-0966">Cell projection</keyword>
<dbReference type="EMBL" id="JBHRTL010000006">
    <property type="protein sequence ID" value="MFC3155138.1"/>
    <property type="molecule type" value="Genomic_DNA"/>
</dbReference>
<evidence type="ECO:0000256" key="1">
    <source>
        <dbReference type="ARBA" id="ARBA00004514"/>
    </source>
</evidence>
<reference evidence="7" key="1">
    <citation type="journal article" date="2019" name="Int. J. Syst. Evol. Microbiol.">
        <title>The Global Catalogue of Microorganisms (GCM) 10K type strain sequencing project: providing services to taxonomists for standard genome sequencing and annotation.</title>
        <authorList>
            <consortium name="The Broad Institute Genomics Platform"/>
            <consortium name="The Broad Institute Genome Sequencing Center for Infectious Disease"/>
            <person name="Wu L."/>
            <person name="Ma J."/>
        </authorList>
    </citation>
    <scope>NUCLEOTIDE SEQUENCE [LARGE SCALE GENOMIC DNA]</scope>
    <source>
        <strain evidence="7">KCTC 52141</strain>
    </source>
</reference>
<comment type="subcellular location">
    <subcellularLocation>
        <location evidence="1">Cytoplasm</location>
        <location evidence="1">Cytosol</location>
    </subcellularLocation>
</comment>
<dbReference type="Proteomes" id="UP001595548">
    <property type="component" value="Unassembled WGS sequence"/>
</dbReference>
<sequence length="118" mass="13330">MSDTPAPPELSSTALERQLSLAIKASEELLVLAQAESWQDFERQFRQRDTVLQRIDAEVTRQLPLSEEQGELIAARLNELRALNDKLLQTAEVSKKAIAQELAKDRKARQALNAYKKS</sequence>
<dbReference type="Pfam" id="PF05400">
    <property type="entry name" value="FliT"/>
    <property type="match status" value="1"/>
</dbReference>
<comment type="caution">
    <text evidence="6">The sequence shown here is derived from an EMBL/GenBank/DDBJ whole genome shotgun (WGS) entry which is preliminary data.</text>
</comment>
<evidence type="ECO:0000256" key="2">
    <source>
        <dbReference type="ARBA" id="ARBA00022490"/>
    </source>
</evidence>
<keyword evidence="6" id="KW-0282">Flagellum</keyword>
<gene>
    <name evidence="6" type="primary">fliT</name>
    <name evidence="6" type="ORF">ACFOEB_07985</name>
</gene>
<evidence type="ECO:0000256" key="5">
    <source>
        <dbReference type="ARBA" id="ARBA00093797"/>
    </source>
</evidence>
<keyword evidence="6" id="KW-0969">Cilium</keyword>
<keyword evidence="2" id="KW-0963">Cytoplasm</keyword>
<keyword evidence="4" id="KW-0143">Chaperone</keyword>
<proteinExistence type="predicted"/>
<evidence type="ECO:0000256" key="3">
    <source>
        <dbReference type="ARBA" id="ARBA00022795"/>
    </source>
</evidence>